<feature type="coiled-coil region" evidence="8">
    <location>
        <begin position="719"/>
        <end position="761"/>
    </location>
</feature>
<evidence type="ECO:0000256" key="2">
    <source>
        <dbReference type="ARBA" id="ARBA00007879"/>
    </source>
</evidence>
<organism evidence="11 12">
    <name type="scientific">Symbiodinium natans</name>
    <dbReference type="NCBI Taxonomy" id="878477"/>
    <lineage>
        <taxon>Eukaryota</taxon>
        <taxon>Sar</taxon>
        <taxon>Alveolata</taxon>
        <taxon>Dinophyceae</taxon>
        <taxon>Suessiales</taxon>
        <taxon>Symbiodiniaceae</taxon>
        <taxon>Symbiodinium</taxon>
    </lineage>
</organism>
<dbReference type="InterPro" id="IPR002495">
    <property type="entry name" value="Glyco_trans_8"/>
</dbReference>
<keyword evidence="5" id="KW-0560">Oxidoreductase</keyword>
<evidence type="ECO:0000256" key="9">
    <source>
        <dbReference type="SAM" id="MobiDB-lite"/>
    </source>
</evidence>
<comment type="caution">
    <text evidence="11">The sequence shown here is derived from an EMBL/GenBank/DDBJ whole genome shotgun (WGS) entry which is preliminary data.</text>
</comment>
<evidence type="ECO:0000256" key="3">
    <source>
        <dbReference type="ARBA" id="ARBA00022723"/>
    </source>
</evidence>
<keyword evidence="12" id="KW-1185">Reference proteome</keyword>
<proteinExistence type="inferred from homology"/>
<dbReference type="PANTHER" id="PTHR46030:SF1">
    <property type="entry name" value="ALPHA-KETOGLUTARATE-DEPENDENT DIOXYGENASE ALKB HOMOLOG 6"/>
    <property type="match status" value="1"/>
</dbReference>
<dbReference type="Proteomes" id="UP000604046">
    <property type="component" value="Unassembled WGS sequence"/>
</dbReference>
<evidence type="ECO:0000313" key="12">
    <source>
        <dbReference type="Proteomes" id="UP000604046"/>
    </source>
</evidence>
<comment type="similarity">
    <text evidence="2">Belongs to the alkB family.</text>
</comment>
<dbReference type="GO" id="GO:0016757">
    <property type="term" value="F:glycosyltransferase activity"/>
    <property type="evidence" value="ECO:0007669"/>
    <property type="project" value="InterPro"/>
</dbReference>
<dbReference type="GO" id="GO:0005634">
    <property type="term" value="C:nucleus"/>
    <property type="evidence" value="ECO:0007669"/>
    <property type="project" value="UniProtKB-SubCell"/>
</dbReference>
<dbReference type="InterPro" id="IPR037151">
    <property type="entry name" value="AlkB-like_sf"/>
</dbReference>
<dbReference type="SUPFAM" id="SSF53448">
    <property type="entry name" value="Nucleotide-diphospho-sugar transferases"/>
    <property type="match status" value="1"/>
</dbReference>
<dbReference type="SUPFAM" id="SSF51197">
    <property type="entry name" value="Clavaminate synthase-like"/>
    <property type="match status" value="1"/>
</dbReference>
<keyword evidence="7" id="KW-0539">Nucleus</keyword>
<sequence>MSQAGEGQASPTFAADSRPSLPSLASVLGSDAIRQLGDAVKLEKGDLAWSEEAKAEVFSQVRQVVEALQEELRESEPLLAELQEKADSLEEKRTFLTRKVRRAERDRDLAVQRSAEVEAAVRQLREEAAPAIARFMESEVLRSQLQACSEDLVRLKEEMAACKEELAEGLPKLAELEDDEAECAGALAQLEAQHTEEVSLLTSLHKEDLHACLEVEFEEIAMLAMPIIRQHAAALPRAIPLTPARPRVAFVSLATEDYSQGALVTSATLRARLPADVDVVVFSDVELTVVPGVVVRELQDLPTVSPPQQAGEPLMPHFRFCWRKLGLWALEEYDVVVYLDSDMLVVGDISYLLDCLPQEGQLAAVPSCECWRSESCNYTAGPRDGLYINAGLLSFRPSLLELGKMREALENWQEAKSGALQLAVDHLMPFAEQDFLNSYFHGRILPLPSIFNALQHAMKNPKHRADLGLDKCAILHYVMGKPWDRATKLEEDVADLRALWWRAWKEGASKACLHPSWARHQVHDALPVFLVKDFIKSEAEALLISTLYGDGLQGRWTQLGRRRLLCLGGVPHPDGAICEDLPEAICELGASLARVGATEGAPNQCFVNSYSPGEGIDAHCDGPQFQPEVAILTLEGPALLHFGLVEKKAYPELPPRFEVLLEPRSLLVMRAEVYKLYVHRIDHSKVDITRDGQEVPRAKRRTSLTLRRLAHVQLESKEIEELRCQHALKVAELEHARREQVDELKRSNTEEMDQLRSALEAARWQADVYIREHQDAVREICLRQRENARLAKKHSETRQEALELAVRLEALKAAEAGAPARQAELQAVRHRYALLQQTAAEWREALVRKQGDCDLWRRRAESKGLAVRRDDAELQAEIRSLIAAPAFSPRGHGYWGEAFGADRPLQMVSRSPVSPSLAWATPTRRTAPLQSPMWRRPARRGRSFEPTRPGLAGSASQPRLDATPRSPSPHPAGEFVTVVLKAAKLREEAESLHEGLDGPLGRAIVEAENEVEMLAFLLEEADSSEAEVLLEMEAQLQEPKAPVVAAHLRAQIAELQGRKQRSLSPPEPEGDRGAS</sequence>
<reference evidence="11" key="1">
    <citation type="submission" date="2021-02" db="EMBL/GenBank/DDBJ databases">
        <authorList>
            <person name="Dougan E. K."/>
            <person name="Rhodes N."/>
            <person name="Thang M."/>
            <person name="Chan C."/>
        </authorList>
    </citation>
    <scope>NUCLEOTIDE SEQUENCE</scope>
</reference>
<protein>
    <submittedName>
        <fullName evidence="11">Alkbh6 protein</fullName>
    </submittedName>
</protein>
<keyword evidence="8" id="KW-0175">Coiled coil</keyword>
<evidence type="ECO:0000256" key="4">
    <source>
        <dbReference type="ARBA" id="ARBA00022964"/>
    </source>
</evidence>
<evidence type="ECO:0000313" key="11">
    <source>
        <dbReference type="EMBL" id="CAE7308616.1"/>
    </source>
</evidence>
<dbReference type="PANTHER" id="PTHR46030">
    <property type="entry name" value="ALPHA-KETOGLUTARATE-DEPENDENT DIOXYGENASE ALKB HOMOLOG 6"/>
    <property type="match status" value="1"/>
</dbReference>
<keyword evidence="3" id="KW-0479">Metal-binding</keyword>
<dbReference type="Pfam" id="PF01501">
    <property type="entry name" value="Glyco_transf_8"/>
    <property type="match status" value="1"/>
</dbReference>
<evidence type="ECO:0000256" key="1">
    <source>
        <dbReference type="ARBA" id="ARBA00004123"/>
    </source>
</evidence>
<name>A0A812NFQ9_9DINO</name>
<dbReference type="EMBL" id="CAJNDS010002077">
    <property type="protein sequence ID" value="CAE7308616.1"/>
    <property type="molecule type" value="Genomic_DNA"/>
</dbReference>
<evidence type="ECO:0000256" key="5">
    <source>
        <dbReference type="ARBA" id="ARBA00023002"/>
    </source>
</evidence>
<dbReference type="Pfam" id="PF13532">
    <property type="entry name" value="2OG-FeII_Oxy_2"/>
    <property type="match status" value="1"/>
</dbReference>
<evidence type="ECO:0000256" key="8">
    <source>
        <dbReference type="SAM" id="Coils"/>
    </source>
</evidence>
<dbReference type="Gene3D" id="3.90.550.10">
    <property type="entry name" value="Spore Coat Polysaccharide Biosynthesis Protein SpsA, Chain A"/>
    <property type="match status" value="1"/>
</dbReference>
<feature type="region of interest" description="Disordered" evidence="9">
    <location>
        <begin position="1"/>
        <end position="21"/>
    </location>
</feature>
<dbReference type="PROSITE" id="PS51471">
    <property type="entry name" value="FE2OG_OXY"/>
    <property type="match status" value="1"/>
</dbReference>
<dbReference type="InterPro" id="IPR005123">
    <property type="entry name" value="Oxoglu/Fe-dep_dioxygenase_dom"/>
</dbReference>
<dbReference type="InterPro" id="IPR029044">
    <property type="entry name" value="Nucleotide-diphossugar_trans"/>
</dbReference>
<evidence type="ECO:0000256" key="6">
    <source>
        <dbReference type="ARBA" id="ARBA00023004"/>
    </source>
</evidence>
<accession>A0A812NFQ9</accession>
<keyword evidence="4" id="KW-0223">Dioxygenase</keyword>
<evidence type="ECO:0000259" key="10">
    <source>
        <dbReference type="PROSITE" id="PS51471"/>
    </source>
</evidence>
<dbReference type="InterPro" id="IPR032862">
    <property type="entry name" value="ALKBH6"/>
</dbReference>
<dbReference type="InterPro" id="IPR027450">
    <property type="entry name" value="AlkB-like"/>
</dbReference>
<feature type="compositionally biased region" description="Polar residues" evidence="9">
    <location>
        <begin position="1"/>
        <end position="11"/>
    </location>
</feature>
<dbReference type="Gene3D" id="2.60.120.590">
    <property type="entry name" value="Alpha-ketoglutarate-dependent dioxygenase AlkB-like"/>
    <property type="match status" value="1"/>
</dbReference>
<dbReference type="GO" id="GO:0046872">
    <property type="term" value="F:metal ion binding"/>
    <property type="evidence" value="ECO:0007669"/>
    <property type="project" value="UniProtKB-KW"/>
</dbReference>
<dbReference type="OrthoDB" id="426887at2759"/>
<gene>
    <name evidence="11" type="primary">alkbh6</name>
    <name evidence="11" type="ORF">SNAT2548_LOCUS16211</name>
</gene>
<feature type="domain" description="Fe2OG dioxygenase" evidence="10">
    <location>
        <begin position="601"/>
        <end position="710"/>
    </location>
</feature>
<dbReference type="AlphaFoldDB" id="A0A812NFQ9"/>
<feature type="coiled-coil region" evidence="8">
    <location>
        <begin position="65"/>
        <end position="193"/>
    </location>
</feature>
<dbReference type="GO" id="GO:0051213">
    <property type="term" value="F:dioxygenase activity"/>
    <property type="evidence" value="ECO:0007669"/>
    <property type="project" value="UniProtKB-KW"/>
</dbReference>
<evidence type="ECO:0000256" key="7">
    <source>
        <dbReference type="ARBA" id="ARBA00023242"/>
    </source>
</evidence>
<comment type="subcellular location">
    <subcellularLocation>
        <location evidence="1">Nucleus</location>
    </subcellularLocation>
</comment>
<keyword evidence="6" id="KW-0408">Iron</keyword>
<feature type="region of interest" description="Disordered" evidence="9">
    <location>
        <begin position="914"/>
        <end position="973"/>
    </location>
</feature>
<feature type="region of interest" description="Disordered" evidence="9">
    <location>
        <begin position="1055"/>
        <end position="1075"/>
    </location>
</feature>